<keyword evidence="2" id="KW-1185">Reference proteome</keyword>
<name>A0A2U8FT47_9BURK</name>
<gene>
    <name evidence="1" type="ORF">DEH84_11535</name>
</gene>
<evidence type="ECO:0000313" key="1">
    <source>
        <dbReference type="EMBL" id="AWI53988.1"/>
    </source>
</evidence>
<reference evidence="1 2" key="1">
    <citation type="submission" date="2018-05" db="EMBL/GenBank/DDBJ databases">
        <title>complete genome sequence of Aquabacterium olei NBRC 110486.</title>
        <authorList>
            <person name="Tang B."/>
            <person name="Chang J."/>
            <person name="Zhang L."/>
            <person name="Yang H."/>
        </authorList>
    </citation>
    <scope>NUCLEOTIDE SEQUENCE [LARGE SCALE GENOMIC DNA]</scope>
    <source>
        <strain evidence="1 2">NBRC 110486</strain>
    </source>
</reference>
<dbReference type="KEGG" id="aon:DEH84_11535"/>
<dbReference type="AlphaFoldDB" id="A0A2U8FT47"/>
<organism evidence="1 2">
    <name type="scientific">Aquabacterium olei</name>
    <dbReference type="NCBI Taxonomy" id="1296669"/>
    <lineage>
        <taxon>Bacteria</taxon>
        <taxon>Pseudomonadati</taxon>
        <taxon>Pseudomonadota</taxon>
        <taxon>Betaproteobacteria</taxon>
        <taxon>Burkholderiales</taxon>
        <taxon>Aquabacterium</taxon>
    </lineage>
</organism>
<accession>A0A2U8FT47</accession>
<dbReference type="Proteomes" id="UP000244892">
    <property type="component" value="Chromosome"/>
</dbReference>
<sequence>MPLSFAVALCTTAHASTTTHANPFIHHGTTQTVKASGTIQLGEMEPFETVRNEDGGEQTGTGDAGTLHQGLSVQLDSAMGYGGVDGQAQQTWSAAPNRISFSGLVDVSAYGSVYDFDGQYWGHGYTETTLSHRFELEDGHGMRLTMNSTVADYRDDDFAFSLSRLQDGEWQAVWTNTVIFDDVAMYRDFSVPLFLSAGQYRMDMTLRASAYIDGTIGGSYGYSGRTLADVTLSPAPEPETVLMAVVGLGMVLALRRKGRAEGTASVQNQL</sequence>
<protein>
    <submittedName>
        <fullName evidence="1">Uncharacterized protein</fullName>
    </submittedName>
</protein>
<evidence type="ECO:0000313" key="2">
    <source>
        <dbReference type="Proteomes" id="UP000244892"/>
    </source>
</evidence>
<dbReference type="EMBL" id="CP029210">
    <property type="protein sequence ID" value="AWI53988.1"/>
    <property type="molecule type" value="Genomic_DNA"/>
</dbReference>
<proteinExistence type="predicted"/>